<evidence type="ECO:0000256" key="10">
    <source>
        <dbReference type="SAM" id="SignalP"/>
    </source>
</evidence>
<protein>
    <submittedName>
        <fullName evidence="12">Variant surface glycoprotein 1054</fullName>
    </submittedName>
</protein>
<keyword evidence="3" id="KW-1003">Cell membrane</keyword>
<comment type="function">
    <text evidence="1">VSG forms a coat on the surface of the parasite. The trypanosome evades the immune response of the host by expressing a series of antigenically distinct VSGs from an estimated 1000 VSG genes.</text>
</comment>
<reference evidence="12" key="2">
    <citation type="journal article" date="2014" name="Mol. Biochem. Parasitol.">
        <title>Capturing the variant surface glycoprotein repertoire (the VSGnome) of Trypanosoma brucei Lister 427.</title>
        <authorList>
            <person name="Cross G.A."/>
            <person name="Kim H.S."/>
            <person name="Wickstead B."/>
        </authorList>
    </citation>
    <scope>NUCLEOTIDE SEQUENCE</scope>
    <source>
        <strain evidence="12">Lister 427</strain>
    </source>
</reference>
<evidence type="ECO:0000256" key="5">
    <source>
        <dbReference type="ARBA" id="ARBA00022729"/>
    </source>
</evidence>
<evidence type="ECO:0000259" key="11">
    <source>
        <dbReference type="Pfam" id="PF13206"/>
    </source>
</evidence>
<comment type="subcellular location">
    <subcellularLocation>
        <location evidence="2">Cell membrane</location>
        <topology evidence="2">Lipid-anchor</topology>
        <topology evidence="2">GPI-anchor</topology>
    </subcellularLocation>
</comment>
<evidence type="ECO:0000256" key="4">
    <source>
        <dbReference type="ARBA" id="ARBA00022622"/>
    </source>
</evidence>
<dbReference type="GO" id="GO:0005886">
    <property type="term" value="C:plasma membrane"/>
    <property type="evidence" value="ECO:0007669"/>
    <property type="project" value="UniProtKB-SubCell"/>
</dbReference>
<evidence type="ECO:0000256" key="1">
    <source>
        <dbReference type="ARBA" id="ARBA00002523"/>
    </source>
</evidence>
<accession>M4TAN5</accession>
<feature type="region of interest" description="Disordered" evidence="9">
    <location>
        <begin position="440"/>
        <end position="469"/>
    </location>
</feature>
<dbReference type="VEuPathDB" id="TriTrypDB:Tb427_000192700"/>
<name>M4TAN5_9TRYP</name>
<evidence type="ECO:0000256" key="3">
    <source>
        <dbReference type="ARBA" id="ARBA00022475"/>
    </source>
</evidence>
<dbReference type="GO" id="GO:0098552">
    <property type="term" value="C:side of membrane"/>
    <property type="evidence" value="ECO:0007669"/>
    <property type="project" value="UniProtKB-KW"/>
</dbReference>
<keyword evidence="5 10" id="KW-0732">Signal</keyword>
<feature type="region of interest" description="Disordered" evidence="9">
    <location>
        <begin position="396"/>
        <end position="424"/>
    </location>
</feature>
<proteinExistence type="predicted"/>
<dbReference type="Pfam" id="PF13206">
    <property type="entry name" value="VSG_B"/>
    <property type="match status" value="1"/>
</dbReference>
<keyword evidence="8" id="KW-0449">Lipoprotein</keyword>
<keyword evidence="4" id="KW-0336">GPI-anchor</keyword>
<keyword evidence="7" id="KW-0325">Glycoprotein</keyword>
<dbReference type="VEuPathDB" id="TriTrypDB:Tb927.11.17110"/>
<reference evidence="12" key="1">
    <citation type="submission" date="2013-02" db="EMBL/GenBank/DDBJ databases">
        <authorList>
            <person name="Cross G.A.M."/>
            <person name="Kim H.-S."/>
            <person name="Wickstead B."/>
        </authorList>
    </citation>
    <scope>NUCLEOTIDE SEQUENCE</scope>
    <source>
        <strain evidence="12">Lister 427</strain>
    </source>
</reference>
<organism evidence="12">
    <name type="scientific">Trypanosoma brucei</name>
    <dbReference type="NCBI Taxonomy" id="5691"/>
    <lineage>
        <taxon>Eukaryota</taxon>
        <taxon>Discoba</taxon>
        <taxon>Euglenozoa</taxon>
        <taxon>Kinetoplastea</taxon>
        <taxon>Metakinetoplastina</taxon>
        <taxon>Trypanosomatida</taxon>
        <taxon>Trypanosomatidae</taxon>
        <taxon>Trypanosoma</taxon>
    </lineage>
</organism>
<feature type="compositionally biased region" description="Basic and acidic residues" evidence="9">
    <location>
        <begin position="440"/>
        <end position="454"/>
    </location>
</feature>
<feature type="signal peptide" evidence="10">
    <location>
        <begin position="1"/>
        <end position="23"/>
    </location>
</feature>
<dbReference type="AlphaFoldDB" id="M4TAN5"/>
<evidence type="ECO:0000256" key="7">
    <source>
        <dbReference type="ARBA" id="ARBA00023180"/>
    </source>
</evidence>
<evidence type="ECO:0000256" key="9">
    <source>
        <dbReference type="SAM" id="MobiDB-lite"/>
    </source>
</evidence>
<evidence type="ECO:0000256" key="6">
    <source>
        <dbReference type="ARBA" id="ARBA00023136"/>
    </source>
</evidence>
<dbReference type="InterPro" id="IPR025932">
    <property type="entry name" value="Trypano_VSG_B_N_dom"/>
</dbReference>
<sequence>MCKQRLPLAIAAVTVAITCEIAANFVENANGAESVALCGIFALAGGLAKLQSQKEAEPAEIEHVLKLNMTLADPEWRSIFVNPNKPTEVRPYPQDEFSKNADWATKWDKWKKQAEKMLTEDKLTKRLAYHNLKAATTAALQQLRPRVHEIANEVELIKAAVVAAAPDTDMTTEAEIAKDINQAVYGGENEKTGPALNTGVFGNGGGSDRENLCTASAGEGRINTALAALACPCMKDATTGNTQGQDKVCRPNPAIASAWTPSATPPAQATMEEVVGLCDTKSTTSLTAHLLKERADRINNLLQRTTQGTYLGTIGGETCSAANTQGMCVKYSAVTASGGGDTTPTIKWLGALYSIAHKLEKHEKAVQRRQDAAAAIKTKADLVKTLIHVVPAKAVTQKDRQPLSQTKQQEQELEANRKDCDQHKKNKSACEKTGKCKWEGKTETEGNCKPKDGEGETNAGTGESTSKCTGLDTEDICEVFQGKTHPGKKSVCG</sequence>
<dbReference type="VEuPathDB" id="TriTrypDB:Tb1125.Tb10.v4.0145"/>
<feature type="chain" id="PRO_5004058269" evidence="10">
    <location>
        <begin position="24"/>
        <end position="493"/>
    </location>
</feature>
<feature type="compositionally biased region" description="Basic and acidic residues" evidence="9">
    <location>
        <begin position="414"/>
        <end position="424"/>
    </location>
</feature>
<evidence type="ECO:0000313" key="12">
    <source>
        <dbReference type="EMBL" id="AGH59995.1"/>
    </source>
</evidence>
<evidence type="ECO:0000256" key="2">
    <source>
        <dbReference type="ARBA" id="ARBA00004609"/>
    </source>
</evidence>
<dbReference type="EMBL" id="KC612564">
    <property type="protein sequence ID" value="AGH59995.1"/>
    <property type="molecule type" value="Genomic_DNA"/>
</dbReference>
<evidence type="ECO:0000256" key="8">
    <source>
        <dbReference type="ARBA" id="ARBA00023288"/>
    </source>
</evidence>
<feature type="compositionally biased region" description="Polar residues" evidence="9">
    <location>
        <begin position="458"/>
        <end position="468"/>
    </location>
</feature>
<feature type="domain" description="Trypanosome variant surface glycoprotein B-type N-terminal" evidence="11">
    <location>
        <begin position="18"/>
        <end position="377"/>
    </location>
</feature>
<keyword evidence="6" id="KW-0472">Membrane</keyword>